<evidence type="ECO:0000313" key="1">
    <source>
        <dbReference type="EMBL" id="VFK79411.1"/>
    </source>
</evidence>
<proteinExistence type="predicted"/>
<dbReference type="AlphaFoldDB" id="A0A451BM75"/>
<dbReference type="EMBL" id="CAADHB010000048">
    <property type="protein sequence ID" value="VFK79411.1"/>
    <property type="molecule type" value="Genomic_DNA"/>
</dbReference>
<name>A0A451BM75_9GAMM</name>
<sequence length="57" mass="6351">MLGVCVYLESEHLDLAAKDTVNGEIGIYDLRKLFDLKRESLTSKATLRISHSLGKMA</sequence>
<organism evidence="1">
    <name type="scientific">Candidatus Kentrum sp. SD</name>
    <dbReference type="NCBI Taxonomy" id="2126332"/>
    <lineage>
        <taxon>Bacteria</taxon>
        <taxon>Pseudomonadati</taxon>
        <taxon>Pseudomonadota</taxon>
        <taxon>Gammaproteobacteria</taxon>
        <taxon>Candidatus Kentrum</taxon>
    </lineage>
</organism>
<reference evidence="1" key="1">
    <citation type="submission" date="2019-02" db="EMBL/GenBank/DDBJ databases">
        <authorList>
            <person name="Gruber-Vodicka R. H."/>
            <person name="Seah K. B. B."/>
        </authorList>
    </citation>
    <scope>NUCLEOTIDE SEQUENCE</scope>
    <source>
        <strain evidence="1">BECK_S127</strain>
    </source>
</reference>
<gene>
    <name evidence="1" type="ORF">BECKSD772D_GA0070982_104815</name>
</gene>
<protein>
    <submittedName>
        <fullName evidence="1">Uncharacterized protein</fullName>
    </submittedName>
</protein>
<accession>A0A451BM75</accession>